<evidence type="ECO:0000313" key="3">
    <source>
        <dbReference type="Proteomes" id="UP001160390"/>
    </source>
</evidence>
<sequence>MGAHTPRNNTLSPLADKDLGHVHLILWLLILGGVLDDDGQHDGHLGSLLRNLAQGLQSPLDGADAVNDAGDLGLPPSLDVVEDRRLDAGLGVVPHGGGPDALQVLVVFAASRDEDVGVPPVSEDLDGVDAHTAAPAPDEDGLVRSGRPPPTLRDRPGYLEVEVLSDGVERSHEIDGDGDGLLHAQGLGDPGGEALEVAGRADLDDLPGRAAVAHEAGVGGDEQAAVGPVKVEGRRGRPVDFD</sequence>
<feature type="region of interest" description="Disordered" evidence="1">
    <location>
        <begin position="117"/>
        <end position="155"/>
    </location>
</feature>
<feature type="region of interest" description="Disordered" evidence="1">
    <location>
        <begin position="214"/>
        <end position="242"/>
    </location>
</feature>
<dbReference type="AlphaFoldDB" id="A0AA35VPP2"/>
<proteinExistence type="predicted"/>
<evidence type="ECO:0000256" key="1">
    <source>
        <dbReference type="SAM" id="MobiDB-lite"/>
    </source>
</evidence>
<evidence type="ECO:0000313" key="2">
    <source>
        <dbReference type="EMBL" id="CAI6098264.1"/>
    </source>
</evidence>
<gene>
    <name evidence="2" type="ORF">CCHLO57077_00002267</name>
</gene>
<organism evidence="2 3">
    <name type="scientific">Clonostachys chloroleuca</name>
    <dbReference type="NCBI Taxonomy" id="1926264"/>
    <lineage>
        <taxon>Eukaryota</taxon>
        <taxon>Fungi</taxon>
        <taxon>Dikarya</taxon>
        <taxon>Ascomycota</taxon>
        <taxon>Pezizomycotina</taxon>
        <taxon>Sordariomycetes</taxon>
        <taxon>Hypocreomycetidae</taxon>
        <taxon>Hypocreales</taxon>
        <taxon>Bionectriaceae</taxon>
        <taxon>Clonostachys</taxon>
    </lineage>
</organism>
<protein>
    <submittedName>
        <fullName evidence="2">Uncharacterized protein</fullName>
    </submittedName>
</protein>
<comment type="caution">
    <text evidence="2">The sequence shown here is derived from an EMBL/GenBank/DDBJ whole genome shotgun (WGS) entry which is preliminary data.</text>
</comment>
<dbReference type="Proteomes" id="UP001160390">
    <property type="component" value="Unassembled WGS sequence"/>
</dbReference>
<keyword evidence="3" id="KW-1185">Reference proteome</keyword>
<accession>A0AA35VPP2</accession>
<dbReference type="EMBL" id="CABFNP030001299">
    <property type="protein sequence ID" value="CAI6098264.1"/>
    <property type="molecule type" value="Genomic_DNA"/>
</dbReference>
<reference evidence="2" key="1">
    <citation type="submission" date="2023-01" db="EMBL/GenBank/DDBJ databases">
        <authorList>
            <person name="Piombo E."/>
        </authorList>
    </citation>
    <scope>NUCLEOTIDE SEQUENCE</scope>
</reference>
<feature type="compositionally biased region" description="Basic and acidic residues" evidence="1">
    <location>
        <begin position="231"/>
        <end position="242"/>
    </location>
</feature>
<name>A0AA35VPP2_9HYPO</name>